<keyword evidence="1" id="KW-1133">Transmembrane helix</keyword>
<evidence type="ECO:0000313" key="2">
    <source>
        <dbReference type="EMBL" id="KCZ90025.1"/>
    </source>
</evidence>
<name>A0A059FHD0_9PROT</name>
<protein>
    <recommendedName>
        <fullName evidence="4">TM2 domain-containing protein</fullName>
    </recommendedName>
</protein>
<sequence length="91" mass="9425">MKALAIILNILMPGVGSFVIGKVGQGIGQILIWAIGLTLCFTVVGAIIGIPMMLGAWIWGIVIASNSQPQTVQVTVNNSGLTNSETTTTSL</sequence>
<feature type="transmembrane region" description="Helical" evidence="1">
    <location>
        <begin position="31"/>
        <end position="59"/>
    </location>
</feature>
<dbReference type="RefSeq" id="WP_199285761.1">
    <property type="nucleotide sequence ID" value="NZ_ARYK01000007.1"/>
</dbReference>
<reference evidence="2 3" key="1">
    <citation type="journal article" date="2014" name="Antonie Van Leeuwenhoek">
        <title>Hyphomonas beringensis sp. nov. and Hyphomonas chukchiensis sp. nov., isolated from surface seawater of the Bering Sea and Chukchi Sea.</title>
        <authorList>
            <person name="Li C."/>
            <person name="Lai Q."/>
            <person name="Li G."/>
            <person name="Dong C."/>
            <person name="Wang J."/>
            <person name="Liao Y."/>
            <person name="Shao Z."/>
        </authorList>
    </citation>
    <scope>NUCLEOTIDE SEQUENCE [LARGE SCALE GENOMIC DNA]</scope>
    <source>
        <strain evidence="2 3">MHS-2</strain>
    </source>
</reference>
<evidence type="ECO:0000256" key="1">
    <source>
        <dbReference type="SAM" id="Phobius"/>
    </source>
</evidence>
<gene>
    <name evidence="2" type="ORF">HJO_13786</name>
</gene>
<dbReference type="eggNOG" id="ENOG5030YZY">
    <property type="taxonomic scope" value="Bacteria"/>
</dbReference>
<organism evidence="2 3">
    <name type="scientific">Hyphomonas johnsonii MHS-2</name>
    <dbReference type="NCBI Taxonomy" id="1280950"/>
    <lineage>
        <taxon>Bacteria</taxon>
        <taxon>Pseudomonadati</taxon>
        <taxon>Pseudomonadota</taxon>
        <taxon>Alphaproteobacteria</taxon>
        <taxon>Hyphomonadales</taxon>
        <taxon>Hyphomonadaceae</taxon>
        <taxon>Hyphomonas</taxon>
    </lineage>
</organism>
<accession>A0A059FHD0</accession>
<evidence type="ECO:0000313" key="3">
    <source>
        <dbReference type="Proteomes" id="UP000025171"/>
    </source>
</evidence>
<keyword evidence="1" id="KW-0472">Membrane</keyword>
<dbReference type="Proteomes" id="UP000025171">
    <property type="component" value="Unassembled WGS sequence"/>
</dbReference>
<evidence type="ECO:0008006" key="4">
    <source>
        <dbReference type="Google" id="ProtNLM"/>
    </source>
</evidence>
<dbReference type="EMBL" id="ARYK01000007">
    <property type="protein sequence ID" value="KCZ90025.1"/>
    <property type="molecule type" value="Genomic_DNA"/>
</dbReference>
<proteinExistence type="predicted"/>
<keyword evidence="3" id="KW-1185">Reference proteome</keyword>
<dbReference type="AlphaFoldDB" id="A0A059FHD0"/>
<keyword evidence="1" id="KW-0812">Transmembrane</keyword>
<comment type="caution">
    <text evidence="2">The sequence shown here is derived from an EMBL/GenBank/DDBJ whole genome shotgun (WGS) entry which is preliminary data.</text>
</comment>